<accession>A0ABQ3BB77</accession>
<evidence type="ECO:0000256" key="5">
    <source>
        <dbReference type="ARBA" id="ARBA00022989"/>
    </source>
</evidence>
<evidence type="ECO:0000256" key="7">
    <source>
        <dbReference type="SAM" id="Phobius"/>
    </source>
</evidence>
<dbReference type="InterPro" id="IPR018076">
    <property type="entry name" value="T2SS_GspF_dom"/>
</dbReference>
<name>A0ABQ3BB77_9GAMM</name>
<keyword evidence="3" id="KW-1003">Cell membrane</keyword>
<dbReference type="PANTHER" id="PTHR30012">
    <property type="entry name" value="GENERAL SECRETION PATHWAY PROTEIN"/>
    <property type="match status" value="1"/>
</dbReference>
<feature type="transmembrane region" description="Helical" evidence="7">
    <location>
        <begin position="163"/>
        <end position="185"/>
    </location>
</feature>
<evidence type="ECO:0000256" key="4">
    <source>
        <dbReference type="ARBA" id="ARBA00022692"/>
    </source>
</evidence>
<keyword evidence="6 7" id="KW-0472">Membrane</keyword>
<dbReference type="PRINTS" id="PR00812">
    <property type="entry name" value="BCTERIALGSPF"/>
</dbReference>
<keyword evidence="4 7" id="KW-0812">Transmembrane</keyword>
<sequence>MQFSYKALDANQALIAGNIDAGDEREALRLIREKNLQVVEIAPQLEDKSGLRKKLSQAEITVSLFEMTTMLDSGVAIADALQSLQDSDAHPKLLRFYRTASERLQQGANLGSALTSNEVKLPPYFIQLIAAGEASGQLANAMRRGVEQMEYDLSVANDLRNALIYPSVLVLTGIAAVGLIFVFVVPKFANLLDGKNELPLLAHAVLSTGMWLNQYFLFVLVLLAGLVTFAGVQLSKPEVRQALLDKAAGFPIFGRWLGESDIARWSSVMGAMLASRVELVKAMDLARASVKNSRRSKALNAALSAVQAGGHLSKALQDNQILNATAYNLVRAGEKTGRLSEMLFAVAKIYENSSKNRMKRFLLLIEPLAIVLIGVAVGVIMMGLIQAITSVNDIAI</sequence>
<comment type="subcellular location">
    <subcellularLocation>
        <location evidence="1">Cell membrane</location>
        <topology evidence="1">Multi-pass membrane protein</topology>
    </subcellularLocation>
</comment>
<dbReference type="RefSeq" id="WP_189419947.1">
    <property type="nucleotide sequence ID" value="NZ_BMYZ01000003.1"/>
</dbReference>
<evidence type="ECO:0000313" key="10">
    <source>
        <dbReference type="Proteomes" id="UP000619761"/>
    </source>
</evidence>
<dbReference type="Pfam" id="PF00482">
    <property type="entry name" value="T2SSF"/>
    <property type="match status" value="2"/>
</dbReference>
<protein>
    <submittedName>
        <fullName evidence="9">Type II secretion system protein</fullName>
    </submittedName>
</protein>
<keyword evidence="10" id="KW-1185">Reference proteome</keyword>
<dbReference type="Gene3D" id="1.20.81.30">
    <property type="entry name" value="Type II secretion system (T2SS), domain F"/>
    <property type="match status" value="2"/>
</dbReference>
<dbReference type="EMBL" id="BMYZ01000003">
    <property type="protein sequence ID" value="GGY82555.1"/>
    <property type="molecule type" value="Genomic_DNA"/>
</dbReference>
<feature type="transmembrane region" description="Helical" evidence="7">
    <location>
        <begin position="361"/>
        <end position="388"/>
    </location>
</feature>
<evidence type="ECO:0000256" key="2">
    <source>
        <dbReference type="ARBA" id="ARBA00005745"/>
    </source>
</evidence>
<evidence type="ECO:0000313" key="9">
    <source>
        <dbReference type="EMBL" id="GGY82555.1"/>
    </source>
</evidence>
<dbReference type="InterPro" id="IPR042094">
    <property type="entry name" value="T2SS_GspF_sf"/>
</dbReference>
<evidence type="ECO:0000256" key="1">
    <source>
        <dbReference type="ARBA" id="ARBA00004651"/>
    </source>
</evidence>
<feature type="domain" description="Type II secretion system protein GspF" evidence="8">
    <location>
        <begin position="266"/>
        <end position="385"/>
    </location>
</feature>
<keyword evidence="5 7" id="KW-1133">Transmembrane helix</keyword>
<feature type="domain" description="Type II secretion system protein GspF" evidence="8">
    <location>
        <begin position="66"/>
        <end position="186"/>
    </location>
</feature>
<reference evidence="10" key="1">
    <citation type="journal article" date="2019" name="Int. J. Syst. Evol. Microbiol.">
        <title>The Global Catalogue of Microorganisms (GCM) 10K type strain sequencing project: providing services to taxonomists for standard genome sequencing and annotation.</title>
        <authorList>
            <consortium name="The Broad Institute Genomics Platform"/>
            <consortium name="The Broad Institute Genome Sequencing Center for Infectious Disease"/>
            <person name="Wu L."/>
            <person name="Ma J."/>
        </authorList>
    </citation>
    <scope>NUCLEOTIDE SEQUENCE [LARGE SCALE GENOMIC DNA]</scope>
    <source>
        <strain evidence="10">KCTC 32239</strain>
    </source>
</reference>
<organism evidence="9 10">
    <name type="scientific">Cellvibrio zantedeschiae</name>
    <dbReference type="NCBI Taxonomy" id="1237077"/>
    <lineage>
        <taxon>Bacteria</taxon>
        <taxon>Pseudomonadati</taxon>
        <taxon>Pseudomonadota</taxon>
        <taxon>Gammaproteobacteria</taxon>
        <taxon>Cellvibrionales</taxon>
        <taxon>Cellvibrionaceae</taxon>
        <taxon>Cellvibrio</taxon>
    </lineage>
</organism>
<gene>
    <name evidence="9" type="ORF">GCM10011613_29220</name>
</gene>
<feature type="transmembrane region" description="Helical" evidence="7">
    <location>
        <begin position="215"/>
        <end position="234"/>
    </location>
</feature>
<comment type="caution">
    <text evidence="9">The sequence shown here is derived from an EMBL/GenBank/DDBJ whole genome shotgun (WGS) entry which is preliminary data.</text>
</comment>
<dbReference type="Proteomes" id="UP000619761">
    <property type="component" value="Unassembled WGS sequence"/>
</dbReference>
<evidence type="ECO:0000259" key="8">
    <source>
        <dbReference type="Pfam" id="PF00482"/>
    </source>
</evidence>
<proteinExistence type="inferred from homology"/>
<evidence type="ECO:0000256" key="3">
    <source>
        <dbReference type="ARBA" id="ARBA00022475"/>
    </source>
</evidence>
<comment type="similarity">
    <text evidence="2">Belongs to the GSP F family.</text>
</comment>
<evidence type="ECO:0000256" key="6">
    <source>
        <dbReference type="ARBA" id="ARBA00023136"/>
    </source>
</evidence>
<dbReference type="InterPro" id="IPR003004">
    <property type="entry name" value="GspF/PilC"/>
</dbReference>
<dbReference type="PANTHER" id="PTHR30012:SF0">
    <property type="entry name" value="TYPE II SECRETION SYSTEM PROTEIN F-RELATED"/>
    <property type="match status" value="1"/>
</dbReference>